<sequence length="89" mass="10672">MEKCDVILNKNDMLACFDKKINKHIYHTKHKDDTKQNISLKMIEKFDVLYKNHHVNFNDWLCDKEGICTDEERQLTIYSLLTEIKANKK</sequence>
<evidence type="ECO:0000313" key="2">
    <source>
        <dbReference type="Proteomes" id="UP000295328"/>
    </source>
</evidence>
<accession>A0A4R6BHU1</accession>
<gene>
    <name evidence="1" type="ORF">ERX37_11065</name>
</gene>
<proteinExistence type="predicted"/>
<dbReference type="EMBL" id="SCWE01000008">
    <property type="protein sequence ID" value="TDM01009.1"/>
    <property type="molecule type" value="Genomic_DNA"/>
</dbReference>
<reference evidence="1 2" key="1">
    <citation type="submission" date="2019-01" db="EMBL/GenBank/DDBJ databases">
        <title>Draft genome sequences of the type strains of six Macrococcus species.</title>
        <authorList>
            <person name="Mazhar S."/>
            <person name="Altermann E."/>
            <person name="Hill C."/>
            <person name="Mcauliffe O."/>
        </authorList>
    </citation>
    <scope>NUCLEOTIDE SEQUENCE [LARGE SCALE GENOMIC DNA]</scope>
    <source>
        <strain evidence="1 2">CCM4809</strain>
    </source>
</reference>
<evidence type="ECO:0000313" key="1">
    <source>
        <dbReference type="EMBL" id="TDM01009.1"/>
    </source>
</evidence>
<dbReference type="RefSeq" id="WP_101035969.1">
    <property type="nucleotide sequence ID" value="NZ_BMCC01000008.1"/>
</dbReference>
<dbReference type="Proteomes" id="UP000295328">
    <property type="component" value="Unassembled WGS sequence"/>
</dbReference>
<keyword evidence="2" id="KW-1185">Reference proteome</keyword>
<name>A0A4R6BHU1_9STAP</name>
<dbReference type="AlphaFoldDB" id="A0A4R6BHU1"/>
<comment type="caution">
    <text evidence="1">The sequence shown here is derived from an EMBL/GenBank/DDBJ whole genome shotgun (WGS) entry which is preliminary data.</text>
</comment>
<protein>
    <submittedName>
        <fullName evidence="1">Uncharacterized protein</fullName>
    </submittedName>
</protein>
<organism evidence="1 2">
    <name type="scientific">Macrococcus hajekii</name>
    <dbReference type="NCBI Taxonomy" id="198482"/>
    <lineage>
        <taxon>Bacteria</taxon>
        <taxon>Bacillati</taxon>
        <taxon>Bacillota</taxon>
        <taxon>Bacilli</taxon>
        <taxon>Bacillales</taxon>
        <taxon>Staphylococcaceae</taxon>
        <taxon>Macrococcus</taxon>
    </lineage>
</organism>